<dbReference type="Pfam" id="PF04256">
    <property type="entry name" value="DUF434"/>
    <property type="match status" value="1"/>
</dbReference>
<dbReference type="Pfam" id="PF18481">
    <property type="entry name" value="DUF5616"/>
    <property type="match status" value="1"/>
</dbReference>
<organism evidence="3 4">
    <name type="scientific">Methanothermobacter tenebrarum</name>
    <dbReference type="NCBI Taxonomy" id="680118"/>
    <lineage>
        <taxon>Archaea</taxon>
        <taxon>Methanobacteriati</taxon>
        <taxon>Methanobacteriota</taxon>
        <taxon>Methanomada group</taxon>
        <taxon>Methanobacteria</taxon>
        <taxon>Methanobacteriales</taxon>
        <taxon>Methanobacteriaceae</taxon>
        <taxon>Methanothermobacter</taxon>
    </lineage>
</organism>
<evidence type="ECO:0000259" key="1">
    <source>
        <dbReference type="Pfam" id="PF04256"/>
    </source>
</evidence>
<sequence length="216" mass="25149">MTLREAQEDLRYLLDRGYKKRVALDFVANHYKLKRKDRNYLARYVFSKSTIRRRKEKLVSPESLRGSKIILDGYNVLITVESILQGDFFIAQDGFLRDSRGVFGKYKLNDETFKALRLVFKALKVLRVGFVKFYFDKNVSFSGELASIVRRLLKDYEIHGEVELSSNVDYNIKSEAEDSVVATSDSAIIDKANRVFDIPFFIWEYLIGDSLEVKKQ</sequence>
<dbReference type="Proteomes" id="UP000249782">
    <property type="component" value="Unassembled WGS sequence"/>
</dbReference>
<dbReference type="AlphaFoldDB" id="A0A328PBR2"/>
<protein>
    <submittedName>
        <fullName evidence="3">DUF434 domain-containing protein</fullName>
    </submittedName>
</protein>
<feature type="domain" description="DUF434" evidence="1">
    <location>
        <begin position="3"/>
        <end position="57"/>
    </location>
</feature>
<proteinExistence type="predicted"/>
<evidence type="ECO:0000313" key="3">
    <source>
        <dbReference type="EMBL" id="RAO79150.1"/>
    </source>
</evidence>
<comment type="caution">
    <text evidence="3">The sequence shown here is derived from an EMBL/GenBank/DDBJ whole genome shotgun (WGS) entry which is preliminary data.</text>
</comment>
<dbReference type="InterPro" id="IPR041652">
    <property type="entry name" value="DUF5616"/>
</dbReference>
<dbReference type="RefSeq" id="WP_112093837.1">
    <property type="nucleotide sequence ID" value="NZ_QLOE01000004.1"/>
</dbReference>
<gene>
    <name evidence="3" type="ORF">DPC56_04300</name>
</gene>
<dbReference type="PANTHER" id="PTHR42252">
    <property type="entry name" value="DUF5616 DOMAIN-CONTAINING PROTEIN"/>
    <property type="match status" value="1"/>
</dbReference>
<dbReference type="OrthoDB" id="60095at2157"/>
<dbReference type="EMBL" id="QLOE01000004">
    <property type="protein sequence ID" value="RAO79150.1"/>
    <property type="molecule type" value="Genomic_DNA"/>
</dbReference>
<evidence type="ECO:0000259" key="2">
    <source>
        <dbReference type="Pfam" id="PF18481"/>
    </source>
</evidence>
<evidence type="ECO:0000313" key="4">
    <source>
        <dbReference type="Proteomes" id="UP000249782"/>
    </source>
</evidence>
<reference evidence="3 4" key="1">
    <citation type="submission" date="2018-06" db="EMBL/GenBank/DDBJ databases">
        <title>Draft genome sequence of hyperthermophilic methanogen Methanothermobacter tenebrarum sp. MCM-B 1447.</title>
        <authorList>
            <person name="Pore S.D."/>
            <person name="Dagar S."/>
            <person name="Dhakephalkar P.K."/>
        </authorList>
    </citation>
    <scope>NUCLEOTIDE SEQUENCE [LARGE SCALE GENOMIC DNA]</scope>
    <source>
        <strain evidence="3 4">MCM B 1447</strain>
    </source>
</reference>
<dbReference type="PANTHER" id="PTHR42252:SF1">
    <property type="entry name" value="DUF434 DOMAIN-CONTAINING PROTEIN"/>
    <property type="match status" value="1"/>
</dbReference>
<name>A0A328PBR2_9EURY</name>
<keyword evidence="4" id="KW-1185">Reference proteome</keyword>
<dbReference type="InterPro" id="IPR007368">
    <property type="entry name" value="DUF434"/>
</dbReference>
<accession>A0A328PBR2</accession>
<feature type="domain" description="DUF5616" evidence="2">
    <location>
        <begin position="62"/>
        <end position="199"/>
    </location>
</feature>